<organism evidence="6 7">
    <name type="scientific">Phytophthora kernoviae</name>
    <dbReference type="NCBI Taxonomy" id="325452"/>
    <lineage>
        <taxon>Eukaryota</taxon>
        <taxon>Sar</taxon>
        <taxon>Stramenopiles</taxon>
        <taxon>Oomycota</taxon>
        <taxon>Peronosporomycetes</taxon>
        <taxon>Peronosporales</taxon>
        <taxon>Peronosporaceae</taxon>
        <taxon>Phytophthora</taxon>
    </lineage>
</organism>
<evidence type="ECO:0000256" key="2">
    <source>
        <dbReference type="ARBA" id="ARBA00010400"/>
    </source>
</evidence>
<proteinExistence type="inferred from homology"/>
<dbReference type="GO" id="GO:0005576">
    <property type="term" value="C:extracellular region"/>
    <property type="evidence" value="ECO:0007669"/>
    <property type="project" value="UniProtKB-SubCell"/>
</dbReference>
<comment type="caution">
    <text evidence="6">The sequence shown here is derived from an EMBL/GenBank/DDBJ whole genome shotgun (WGS) entry which is preliminary data.</text>
</comment>
<dbReference type="Pfam" id="PF16810">
    <property type="entry name" value="RXLR"/>
    <property type="match status" value="1"/>
</dbReference>
<comment type="domain">
    <text evidence="5">The RxLR-dEER motif acts to carry the protein into the host cell cytoplasm through binding to cell surface phosphatidylinositol-3-phosphate.</text>
</comment>
<evidence type="ECO:0000313" key="6">
    <source>
        <dbReference type="EMBL" id="KAG2502943.1"/>
    </source>
</evidence>
<sequence length="171" mass="19386">TLLVSCGAASAVTNQNLVQSGDSVPNETRGNRFLRSNKVADENEAAADDEERIITGIRKIFGLYKPNLEPETFSKMLKDEALKTKLFNKWDKYKVPLKKIKRKMGSNPNYRVLLHEYKTTRRSPVVHKIDDVVKDVNGVPKKKVRFNERDNVYHYPVVDVAKLADDAANAV</sequence>
<dbReference type="AlphaFoldDB" id="A0A8T0LKD9"/>
<reference evidence="6" key="1">
    <citation type="journal article" date="2015" name="Genom Data">
        <title>Genome sequences of six Phytophthora species associated with forests in New Zealand.</title>
        <authorList>
            <person name="Studholme D.J."/>
            <person name="McDougal R.L."/>
            <person name="Sambles C."/>
            <person name="Hansen E."/>
            <person name="Hardy G."/>
            <person name="Grant M."/>
            <person name="Ganley R.J."/>
            <person name="Williams N.M."/>
        </authorList>
    </citation>
    <scope>NUCLEOTIDE SEQUENCE</scope>
    <source>
        <strain evidence="6">NZFS 2646</strain>
    </source>
</reference>
<comment type="similarity">
    <text evidence="2 5">Belongs to the RxLR effector family.</text>
</comment>
<reference evidence="6" key="2">
    <citation type="submission" date="2020-06" db="EMBL/GenBank/DDBJ databases">
        <authorList>
            <person name="Studholme D.J."/>
        </authorList>
    </citation>
    <scope>NUCLEOTIDE SEQUENCE</scope>
    <source>
        <strain evidence="6">NZFS 2646</strain>
    </source>
</reference>
<gene>
    <name evidence="6" type="ORF">JM16_009515</name>
</gene>
<evidence type="ECO:0000256" key="3">
    <source>
        <dbReference type="ARBA" id="ARBA00022525"/>
    </source>
</evidence>
<feature type="non-terminal residue" evidence="6">
    <location>
        <position position="1"/>
    </location>
</feature>
<evidence type="ECO:0000313" key="7">
    <source>
        <dbReference type="Proteomes" id="UP000785171"/>
    </source>
</evidence>
<comment type="subcellular location">
    <subcellularLocation>
        <location evidence="1 5">Secreted</location>
    </subcellularLocation>
</comment>
<dbReference type="Proteomes" id="UP000785171">
    <property type="component" value="Unassembled WGS sequence"/>
</dbReference>
<comment type="function">
    <text evidence="5">Effector that suppresses plant defense responses during pathogen infection.</text>
</comment>
<evidence type="ECO:0000256" key="1">
    <source>
        <dbReference type="ARBA" id="ARBA00004613"/>
    </source>
</evidence>
<evidence type="ECO:0000256" key="5">
    <source>
        <dbReference type="RuleBase" id="RU367124"/>
    </source>
</evidence>
<keyword evidence="4" id="KW-0732">Signal</keyword>
<protein>
    <recommendedName>
        <fullName evidence="5">RxLR effector protein</fullName>
    </recommendedName>
</protein>
<accession>A0A8T0LKD9</accession>
<keyword evidence="3 5" id="KW-0964">Secreted</keyword>
<dbReference type="EMBL" id="JPWV03000903">
    <property type="protein sequence ID" value="KAG2502943.1"/>
    <property type="molecule type" value="Genomic_DNA"/>
</dbReference>
<name>A0A8T0LKD9_9STRA</name>
<evidence type="ECO:0000256" key="4">
    <source>
        <dbReference type="ARBA" id="ARBA00022729"/>
    </source>
</evidence>
<dbReference type="InterPro" id="IPR031825">
    <property type="entry name" value="RXLR"/>
</dbReference>